<evidence type="ECO:0000256" key="7">
    <source>
        <dbReference type="ARBA" id="ARBA00034142"/>
    </source>
</evidence>
<dbReference type="InterPro" id="IPR033253">
    <property type="entry name" value="CFAP45"/>
</dbReference>
<dbReference type="InterPro" id="IPR025660">
    <property type="entry name" value="Pept_his_AS"/>
</dbReference>
<name>A0A7J6NDD9_PEROL</name>
<dbReference type="SMART" id="SM00645">
    <property type="entry name" value="Pept_C1"/>
    <property type="match status" value="1"/>
</dbReference>
<feature type="compositionally biased region" description="Basic and acidic residues" evidence="9">
    <location>
        <begin position="131"/>
        <end position="142"/>
    </location>
</feature>
<dbReference type="PROSITE" id="PS00639">
    <property type="entry name" value="THIOL_PROTEASE_HIS"/>
    <property type="match status" value="1"/>
</dbReference>
<protein>
    <recommendedName>
        <fullName evidence="7">Cilia- and flagella-associated protein 45</fullName>
    </recommendedName>
</protein>
<evidence type="ECO:0000256" key="6">
    <source>
        <dbReference type="ARBA" id="ARBA00034116"/>
    </source>
</evidence>
<accession>A0A7J6NDD9</accession>
<comment type="similarity">
    <text evidence="6">Belongs to the CFAP45 family.</text>
</comment>
<proteinExistence type="inferred from homology"/>
<evidence type="ECO:0000256" key="4">
    <source>
        <dbReference type="ARBA" id="ARBA00023069"/>
    </source>
</evidence>
<dbReference type="InterPro" id="IPR000169">
    <property type="entry name" value="Pept_cys_AS"/>
</dbReference>
<dbReference type="InterPro" id="IPR043597">
    <property type="entry name" value="TPH_dom"/>
</dbReference>
<keyword evidence="2" id="KW-0282">Flagellum</keyword>
<dbReference type="CDD" id="cd02620">
    <property type="entry name" value="Peptidase_C1A_CathepsinB"/>
    <property type="match status" value="1"/>
</dbReference>
<keyword evidence="10" id="KW-1133">Transmembrane helix</keyword>
<evidence type="ECO:0000259" key="11">
    <source>
        <dbReference type="SMART" id="SM00645"/>
    </source>
</evidence>
<dbReference type="Pfam" id="PF13868">
    <property type="entry name" value="TPH"/>
    <property type="match status" value="1"/>
</dbReference>
<dbReference type="InterPro" id="IPR038765">
    <property type="entry name" value="Papain-like_cys_pep_sf"/>
</dbReference>
<dbReference type="GO" id="GO:0006508">
    <property type="term" value="P:proteolysis"/>
    <property type="evidence" value="ECO:0007669"/>
    <property type="project" value="InterPro"/>
</dbReference>
<dbReference type="PANTHER" id="PTHR15504">
    <property type="entry name" value="NASOPHARYNGEAL EPITHELIUM SPECIFIC PROTEIN 1"/>
    <property type="match status" value="1"/>
</dbReference>
<feature type="transmembrane region" description="Helical" evidence="10">
    <location>
        <begin position="560"/>
        <end position="582"/>
    </location>
</feature>
<dbReference type="SUPFAM" id="SSF54001">
    <property type="entry name" value="Cysteine proteinases"/>
    <property type="match status" value="1"/>
</dbReference>
<keyword evidence="10" id="KW-0472">Membrane</keyword>
<feature type="compositionally biased region" description="Basic and acidic residues" evidence="9">
    <location>
        <begin position="77"/>
        <end position="124"/>
    </location>
</feature>
<keyword evidence="4" id="KW-0969">Cilium</keyword>
<comment type="subcellular location">
    <subcellularLocation>
        <location evidence="1">Cell projection</location>
        <location evidence="1">Cilium</location>
        <location evidence="1">Flagellum</location>
    </subcellularLocation>
</comment>
<evidence type="ECO:0000256" key="3">
    <source>
        <dbReference type="ARBA" id="ARBA00023054"/>
    </source>
</evidence>
<evidence type="ECO:0000256" key="5">
    <source>
        <dbReference type="ARBA" id="ARBA00023273"/>
    </source>
</evidence>
<dbReference type="Pfam" id="PF00112">
    <property type="entry name" value="Peptidase_C1"/>
    <property type="match status" value="1"/>
</dbReference>
<feature type="coiled-coil region" evidence="8">
    <location>
        <begin position="284"/>
        <end position="461"/>
    </location>
</feature>
<keyword evidence="3 8" id="KW-0175">Coiled coil</keyword>
<evidence type="ECO:0000256" key="2">
    <source>
        <dbReference type="ARBA" id="ARBA00022846"/>
    </source>
</evidence>
<feature type="domain" description="Peptidase C1A papain C-terminal" evidence="11">
    <location>
        <begin position="817"/>
        <end position="1064"/>
    </location>
</feature>
<evidence type="ECO:0000256" key="8">
    <source>
        <dbReference type="SAM" id="Coils"/>
    </source>
</evidence>
<dbReference type="OrthoDB" id="1902038at2759"/>
<dbReference type="PROSITE" id="PS00139">
    <property type="entry name" value="THIOL_PROTEASE_CYS"/>
    <property type="match status" value="1"/>
</dbReference>
<dbReference type="GO" id="GO:0031514">
    <property type="term" value="C:motile cilium"/>
    <property type="evidence" value="ECO:0007669"/>
    <property type="project" value="UniProtKB-SubCell"/>
</dbReference>
<reference evidence="12 13" key="1">
    <citation type="submission" date="2020-04" db="EMBL/GenBank/DDBJ databases">
        <title>Perkinsus olseni comparative genomics.</title>
        <authorList>
            <person name="Bogema D.R."/>
        </authorList>
    </citation>
    <scope>NUCLEOTIDE SEQUENCE [LARGE SCALE GENOMIC DNA]</scope>
    <source>
        <strain evidence="12">00978-12</strain>
    </source>
</reference>
<feature type="region of interest" description="Disordered" evidence="9">
    <location>
        <begin position="676"/>
        <end position="702"/>
    </location>
</feature>
<dbReference type="GO" id="GO:0008234">
    <property type="term" value="F:cysteine-type peptidase activity"/>
    <property type="evidence" value="ECO:0007669"/>
    <property type="project" value="InterPro"/>
</dbReference>
<dbReference type="EMBL" id="JABANP010000474">
    <property type="protein sequence ID" value="KAF4681912.1"/>
    <property type="molecule type" value="Genomic_DNA"/>
</dbReference>
<feature type="region of interest" description="Disordered" evidence="9">
    <location>
        <begin position="77"/>
        <end position="142"/>
    </location>
</feature>
<dbReference type="PRINTS" id="PR00705">
    <property type="entry name" value="PAPAIN"/>
</dbReference>
<feature type="region of interest" description="Disordered" evidence="9">
    <location>
        <begin position="1"/>
        <end position="30"/>
    </location>
</feature>
<dbReference type="InterPro" id="IPR000668">
    <property type="entry name" value="Peptidase_C1A_C"/>
</dbReference>
<evidence type="ECO:0000256" key="9">
    <source>
        <dbReference type="SAM" id="MobiDB-lite"/>
    </source>
</evidence>
<organism evidence="12 13">
    <name type="scientific">Perkinsus olseni</name>
    <name type="common">Perkinsus atlanticus</name>
    <dbReference type="NCBI Taxonomy" id="32597"/>
    <lineage>
        <taxon>Eukaryota</taxon>
        <taxon>Sar</taxon>
        <taxon>Alveolata</taxon>
        <taxon>Perkinsozoa</taxon>
        <taxon>Perkinsea</taxon>
        <taxon>Perkinsida</taxon>
        <taxon>Perkinsidae</taxon>
        <taxon>Perkinsus</taxon>
    </lineage>
</organism>
<comment type="caution">
    <text evidence="12">The sequence shown here is derived from an EMBL/GenBank/DDBJ whole genome shotgun (WGS) entry which is preliminary data.</text>
</comment>
<dbReference type="Gene3D" id="3.90.70.10">
    <property type="entry name" value="Cysteine proteinases"/>
    <property type="match status" value="1"/>
</dbReference>
<keyword evidence="5" id="KW-0966">Cell projection</keyword>
<dbReference type="Proteomes" id="UP000541610">
    <property type="component" value="Unassembled WGS sequence"/>
</dbReference>
<evidence type="ECO:0000313" key="12">
    <source>
        <dbReference type="EMBL" id="KAF4681912.1"/>
    </source>
</evidence>
<evidence type="ECO:0000256" key="1">
    <source>
        <dbReference type="ARBA" id="ARBA00004230"/>
    </source>
</evidence>
<feature type="compositionally biased region" description="Low complexity" evidence="9">
    <location>
        <begin position="1"/>
        <end position="20"/>
    </location>
</feature>
<keyword evidence="10" id="KW-0812">Transmembrane</keyword>
<dbReference type="PANTHER" id="PTHR15504:SF0">
    <property type="entry name" value="CILIA- AND FLAGELLA-ASSOCIATED PROTEIN 45"/>
    <property type="match status" value="1"/>
</dbReference>
<evidence type="ECO:0000313" key="13">
    <source>
        <dbReference type="Proteomes" id="UP000541610"/>
    </source>
</evidence>
<dbReference type="AlphaFoldDB" id="A0A7J6NDD9"/>
<evidence type="ECO:0000256" key="10">
    <source>
        <dbReference type="SAM" id="Phobius"/>
    </source>
</evidence>
<gene>
    <name evidence="12" type="ORF">FOZ60_011353</name>
</gene>
<sequence>MAPGSLGSSSSSARKGCASGQNVDSVLFGGPQEERSRLVEIVGKDTVQVRKPIGSNAAATTAASRDVAVVAASEFNRLREGSSMTEKERELARRRQAREEYGERMQKSKERKEKMVKMEEERKRNALRSTNEVKEKAERNSVLQRAREKLDEDMDDVKHMNQMMLYSKVATIRDAQIQEKRYMHAEREEEEQQLDVMSEIERLKALQMYEERNRKRAVDQRRGASVIVEQIKDRQQTKLREEEQRDRERDFILKQIEALKEEEIAQQVGKREAAAKLIQEVNVANAAALKIKEERLIADKLEDQKIVEYQRKREQQEKAREEELAVEAAAKEAEFARLRAQQQRAQDKAADMDALRAKRAVEAAERQARQKEQNEARRLQAINEELAEARRLQAEEKERRLAEQAMLEREEFERIVLVQMQQEEAERVRAEEERQQRLGHCEELKKQIQAREEASLQARRDFLEEGNVIRAQIAAERRKLAAIKQRKIDKLKAAGVPEKAEQDEVVGVMHATIMLSITSFSACCVPVKKWTSRGSNQGAYPSTSAGDYRQLYNLMNGSSAFIVVLASVFGLAIAATLVVLLLSRRAGWRVLWASICPCFKAASTTTEIPIQECYDSPRRGVARWAPPRRRSVDLGDLEIGKRYSYELNRAGSFKREVIPQSYGKFTRRGSLGPVEVSKRPTLPRVANSARSSAAAEDDDAKSDVTEVYLDPTAKRRLVYTPEEEAQHFDRFEEDLRSQLESISTEAAAKLYDETRPAIMKSFVDEINSMQTTWTASAEQGRFRTMAFRDIKRLCGSFLNRTENLKEKVYPPEELRSLPASFDARDGFKDCADVIGHVRDQSDCGSCWAFATTEAYNDRLCIKTGGKFTKLLSPGHMASCCSIFHGCLSFGCSGGFPVSAWHWLHTHGIVTGGDFAPPAKMIKSDGCWPYEFPGCAGYQSPYCSTSCRNSKYSTTFDKDRHYVEERYPHWFLKTSSVKKEIMTNGPVSAAYIVYEDFMSYKSGVYKHTKGSIVGLHAVKIIGWGEENGEEYWLVVNSWNEDWGDHGLFKIALGQCGIDYLILGSTPRV</sequence>